<evidence type="ECO:0000256" key="2">
    <source>
        <dbReference type="ARBA" id="ARBA00022525"/>
    </source>
</evidence>
<reference evidence="7" key="1">
    <citation type="submission" date="2021-04" db="EMBL/GenBank/DDBJ databases">
        <authorList>
            <consortium name="Wellcome Sanger Institute Data Sharing"/>
        </authorList>
    </citation>
    <scope>NUCLEOTIDE SEQUENCE [LARGE SCALE GENOMIC DNA]</scope>
</reference>
<dbReference type="Ensembl" id="ENSATET00000016453.2">
    <property type="protein sequence ID" value="ENSATEP00000016196.2"/>
    <property type="gene ID" value="ENSATEG00000011262.2"/>
</dbReference>
<keyword evidence="2" id="KW-0964">Secreted</keyword>
<dbReference type="InParanoid" id="A0A3Q1JN64"/>
<keyword evidence="8" id="KW-1185">Reference proteome</keyword>
<dbReference type="SUPFAM" id="SSF57610">
    <property type="entry name" value="Thyroglobulin type-1 domain"/>
    <property type="match status" value="1"/>
</dbReference>
<dbReference type="OrthoDB" id="7357196at2759"/>
<reference evidence="7" key="2">
    <citation type="submission" date="2025-08" db="UniProtKB">
        <authorList>
            <consortium name="Ensembl"/>
        </authorList>
    </citation>
    <scope>IDENTIFICATION</scope>
</reference>
<dbReference type="InterPro" id="IPR036857">
    <property type="entry name" value="Thyroglobulin_1_sf"/>
</dbReference>
<name>A0A3Q1JN64_ANATE</name>
<comment type="caution">
    <text evidence="5">Lacks conserved residue(s) required for the propagation of feature annotation.</text>
</comment>
<dbReference type="Proteomes" id="UP000265040">
    <property type="component" value="Chromosome 18"/>
</dbReference>
<evidence type="ECO:0000259" key="6">
    <source>
        <dbReference type="PROSITE" id="PS51162"/>
    </source>
</evidence>
<dbReference type="Pfam" id="PF00086">
    <property type="entry name" value="Thyroglobulin_1"/>
    <property type="match status" value="1"/>
</dbReference>
<organism evidence="7 8">
    <name type="scientific">Anabas testudineus</name>
    <name type="common">Climbing perch</name>
    <name type="synonym">Anthias testudineus</name>
    <dbReference type="NCBI Taxonomy" id="64144"/>
    <lineage>
        <taxon>Eukaryota</taxon>
        <taxon>Metazoa</taxon>
        <taxon>Chordata</taxon>
        <taxon>Craniata</taxon>
        <taxon>Vertebrata</taxon>
        <taxon>Euteleostomi</taxon>
        <taxon>Actinopterygii</taxon>
        <taxon>Neopterygii</taxon>
        <taxon>Teleostei</taxon>
        <taxon>Neoteleostei</taxon>
        <taxon>Acanthomorphata</taxon>
        <taxon>Anabantaria</taxon>
        <taxon>Anabantiformes</taxon>
        <taxon>Anabantoidei</taxon>
        <taxon>Anabantidae</taxon>
        <taxon>Anabas</taxon>
    </lineage>
</organism>
<dbReference type="PROSITE" id="PS00484">
    <property type="entry name" value="THYROGLOBULIN_1_1"/>
    <property type="match status" value="1"/>
</dbReference>
<dbReference type="GO" id="GO:0005604">
    <property type="term" value="C:basement membrane"/>
    <property type="evidence" value="ECO:0007669"/>
    <property type="project" value="TreeGrafter"/>
</dbReference>
<evidence type="ECO:0000256" key="5">
    <source>
        <dbReference type="PROSITE-ProRule" id="PRU00500"/>
    </source>
</evidence>
<keyword evidence="4 5" id="KW-1015">Disulfide bond</keyword>
<comment type="subcellular location">
    <subcellularLocation>
        <location evidence="1">Secreted</location>
    </subcellularLocation>
</comment>
<dbReference type="PANTHER" id="PTHR12352:SF3">
    <property type="entry name" value="NIDOGEN-2"/>
    <property type="match status" value="1"/>
</dbReference>
<dbReference type="AlphaFoldDB" id="A0A3Q1JN64"/>
<feature type="disulfide bond" evidence="5">
    <location>
        <begin position="30"/>
        <end position="37"/>
    </location>
</feature>
<dbReference type="PROSITE" id="PS51162">
    <property type="entry name" value="THYROGLOBULIN_1_2"/>
    <property type="match status" value="1"/>
</dbReference>
<evidence type="ECO:0000256" key="3">
    <source>
        <dbReference type="ARBA" id="ARBA00022737"/>
    </source>
</evidence>
<dbReference type="PANTHER" id="PTHR12352">
    <property type="entry name" value="SECRETED MODULAR CALCIUM-BINDING PROTEIN"/>
    <property type="match status" value="1"/>
</dbReference>
<feature type="domain" description="Thyroglobulin type-1" evidence="6">
    <location>
        <begin position="1"/>
        <end position="62"/>
    </location>
</feature>
<dbReference type="SMART" id="SM00211">
    <property type="entry name" value="TY"/>
    <property type="match status" value="1"/>
</dbReference>
<accession>A0A3Q1JN64</accession>
<evidence type="ECO:0000256" key="1">
    <source>
        <dbReference type="ARBA" id="ARBA00004613"/>
    </source>
</evidence>
<dbReference type="Gene3D" id="4.10.800.10">
    <property type="entry name" value="Thyroglobulin type-1"/>
    <property type="match status" value="1"/>
</dbReference>
<dbReference type="InterPro" id="IPR051950">
    <property type="entry name" value="Dev_reg/Prot_inhib"/>
</dbReference>
<keyword evidence="3" id="KW-0677">Repeat</keyword>
<protein>
    <recommendedName>
        <fullName evidence="6">Thyroglobulin type-1 domain-containing protein</fullName>
    </recommendedName>
</protein>
<evidence type="ECO:0000256" key="4">
    <source>
        <dbReference type="ARBA" id="ARBA00023157"/>
    </source>
</evidence>
<dbReference type="STRING" id="64144.ENSATEP00000016196"/>
<evidence type="ECO:0000313" key="8">
    <source>
        <dbReference type="Proteomes" id="UP000265040"/>
    </source>
</evidence>
<dbReference type="InterPro" id="IPR000716">
    <property type="entry name" value="Thyroglobulin_1"/>
</dbReference>
<dbReference type="GeneTree" id="ENSGT00970000193619"/>
<sequence>MSPDEIRTKMYTGTFCPQCDANGNFLPRQCWASTGYCWCVDVISGKMIPNTETPPGVEPVDCGE</sequence>
<dbReference type="GO" id="GO:0005615">
    <property type="term" value="C:extracellular space"/>
    <property type="evidence" value="ECO:0007669"/>
    <property type="project" value="TreeGrafter"/>
</dbReference>
<reference evidence="7" key="3">
    <citation type="submission" date="2025-09" db="UniProtKB">
        <authorList>
            <consortium name="Ensembl"/>
        </authorList>
    </citation>
    <scope>IDENTIFICATION</scope>
</reference>
<dbReference type="CDD" id="cd00191">
    <property type="entry name" value="TY"/>
    <property type="match status" value="1"/>
</dbReference>
<evidence type="ECO:0000313" key="7">
    <source>
        <dbReference type="Ensembl" id="ENSATEP00000016196.2"/>
    </source>
</evidence>
<proteinExistence type="predicted"/>
<dbReference type="GO" id="GO:0007160">
    <property type="term" value="P:cell-matrix adhesion"/>
    <property type="evidence" value="ECO:0007669"/>
    <property type="project" value="TreeGrafter"/>
</dbReference>